<dbReference type="Pfam" id="PF01453">
    <property type="entry name" value="B_lectin"/>
    <property type="match status" value="1"/>
</dbReference>
<proteinExistence type="predicted"/>
<name>A0A6A2XSS4_HIBSY</name>
<dbReference type="InterPro" id="IPR036426">
    <property type="entry name" value="Bulb-type_lectin_dom_sf"/>
</dbReference>
<dbReference type="CDD" id="cd00028">
    <property type="entry name" value="B_lectin"/>
    <property type="match status" value="1"/>
</dbReference>
<dbReference type="InterPro" id="IPR001480">
    <property type="entry name" value="Bulb-type_lectin_dom"/>
</dbReference>
<sequence>MCLLDETNVCFAVDTISINQSLSDNRTVVSSAGVFELGFFRPGNSSNYYIGMWFNKVSHSTTVWIANREKPVHDIYSSVLKISDGNLVLFNESQVPIWPTNVSTGSTISSSVVAMLLVDGNLVLQDGPNSILSTILWQSFDHPTDTWLPGSKLRFNKRTNQSQRIVSWRSHDDPAPGPDLTGPVELGINRQGASA</sequence>
<evidence type="ECO:0000313" key="6">
    <source>
        <dbReference type="EMBL" id="KAE8672930.1"/>
    </source>
</evidence>
<keyword evidence="1" id="KW-0732">Signal</keyword>
<evidence type="ECO:0000256" key="3">
    <source>
        <dbReference type="ARBA" id="ARBA00023180"/>
    </source>
</evidence>
<dbReference type="EMBL" id="VEPZ02001440">
    <property type="protein sequence ID" value="KAE8672930.1"/>
    <property type="molecule type" value="Genomic_DNA"/>
</dbReference>
<dbReference type="PANTHER" id="PTHR32444">
    <property type="entry name" value="BULB-TYPE LECTIN DOMAIN-CONTAINING PROTEIN"/>
    <property type="match status" value="1"/>
</dbReference>
<dbReference type="FunFam" id="2.90.10.10:FF:000002">
    <property type="entry name" value="Serine/threonine-protein kinase"/>
    <property type="match status" value="1"/>
</dbReference>
<dbReference type="Gene3D" id="2.90.10.10">
    <property type="entry name" value="Bulb-type lectin domain"/>
    <property type="match status" value="1"/>
</dbReference>
<evidence type="ECO:0000259" key="5">
    <source>
        <dbReference type="PROSITE" id="PS50927"/>
    </source>
</evidence>
<keyword evidence="2" id="KW-1015">Disulfide bond</keyword>
<gene>
    <name evidence="6" type="ORF">F3Y22_tig00111833pilonHSYRG00027</name>
</gene>
<dbReference type="PANTHER" id="PTHR32444:SF247">
    <property type="entry name" value="OS01G0958200 PROTEIN"/>
    <property type="match status" value="1"/>
</dbReference>
<dbReference type="PROSITE" id="PS50927">
    <property type="entry name" value="BULB_LECTIN"/>
    <property type="match status" value="1"/>
</dbReference>
<evidence type="ECO:0000256" key="1">
    <source>
        <dbReference type="ARBA" id="ARBA00022729"/>
    </source>
</evidence>
<dbReference type="AlphaFoldDB" id="A0A6A2XSS4"/>
<dbReference type="Proteomes" id="UP000436088">
    <property type="component" value="Unassembled WGS sequence"/>
</dbReference>
<keyword evidence="3" id="KW-0325">Glycoprotein</keyword>
<dbReference type="SMART" id="SM00108">
    <property type="entry name" value="B_lectin"/>
    <property type="match status" value="1"/>
</dbReference>
<organism evidence="6 7">
    <name type="scientific">Hibiscus syriacus</name>
    <name type="common">Rose of Sharon</name>
    <dbReference type="NCBI Taxonomy" id="106335"/>
    <lineage>
        <taxon>Eukaryota</taxon>
        <taxon>Viridiplantae</taxon>
        <taxon>Streptophyta</taxon>
        <taxon>Embryophyta</taxon>
        <taxon>Tracheophyta</taxon>
        <taxon>Spermatophyta</taxon>
        <taxon>Magnoliopsida</taxon>
        <taxon>eudicotyledons</taxon>
        <taxon>Gunneridae</taxon>
        <taxon>Pentapetalae</taxon>
        <taxon>rosids</taxon>
        <taxon>malvids</taxon>
        <taxon>Malvales</taxon>
        <taxon>Malvaceae</taxon>
        <taxon>Malvoideae</taxon>
        <taxon>Hibiscus</taxon>
    </lineage>
</organism>
<evidence type="ECO:0000256" key="2">
    <source>
        <dbReference type="ARBA" id="ARBA00023157"/>
    </source>
</evidence>
<evidence type="ECO:0000313" key="7">
    <source>
        <dbReference type="Proteomes" id="UP000436088"/>
    </source>
</evidence>
<dbReference type="SUPFAM" id="SSF51110">
    <property type="entry name" value="alpha-D-mannose-specific plant lectins"/>
    <property type="match status" value="1"/>
</dbReference>
<reference evidence="6" key="1">
    <citation type="submission" date="2019-09" db="EMBL/GenBank/DDBJ databases">
        <title>Draft genome information of white flower Hibiscus syriacus.</title>
        <authorList>
            <person name="Kim Y.-M."/>
        </authorList>
    </citation>
    <scope>NUCLEOTIDE SEQUENCE [LARGE SCALE GENOMIC DNA]</scope>
    <source>
        <strain evidence="6">YM2019G1</strain>
    </source>
</reference>
<protein>
    <recommendedName>
        <fullName evidence="5">Bulb-type lectin domain-containing protein</fullName>
    </recommendedName>
</protein>
<accession>A0A6A2XSS4</accession>
<evidence type="ECO:0000256" key="4">
    <source>
        <dbReference type="SAM" id="MobiDB-lite"/>
    </source>
</evidence>
<feature type="domain" description="Bulb-type lectin" evidence="5">
    <location>
        <begin position="13"/>
        <end position="137"/>
    </location>
</feature>
<keyword evidence="7" id="KW-1185">Reference proteome</keyword>
<comment type="caution">
    <text evidence="6">The sequence shown here is derived from an EMBL/GenBank/DDBJ whole genome shotgun (WGS) entry which is preliminary data.</text>
</comment>
<feature type="region of interest" description="Disordered" evidence="4">
    <location>
        <begin position="165"/>
        <end position="195"/>
    </location>
</feature>